<keyword evidence="7" id="KW-1185">Reference proteome</keyword>
<evidence type="ECO:0000256" key="4">
    <source>
        <dbReference type="ARBA" id="ARBA00022490"/>
    </source>
</evidence>
<dbReference type="Gene3D" id="1.20.58.200">
    <property type="entry name" value="Translin, domain 2"/>
    <property type="match status" value="1"/>
</dbReference>
<protein>
    <submittedName>
        <fullName evidence="6">Translin</fullName>
    </submittedName>
</protein>
<evidence type="ECO:0000313" key="6">
    <source>
        <dbReference type="EMBL" id="KAF2223707.1"/>
    </source>
</evidence>
<dbReference type="GO" id="GO:0005634">
    <property type="term" value="C:nucleus"/>
    <property type="evidence" value="ECO:0007669"/>
    <property type="project" value="UniProtKB-SubCell"/>
</dbReference>
<evidence type="ECO:0000313" key="7">
    <source>
        <dbReference type="Proteomes" id="UP000799538"/>
    </source>
</evidence>
<dbReference type="InterPro" id="IPR002848">
    <property type="entry name" value="Translin_fam"/>
</dbReference>
<dbReference type="InterPro" id="IPR036081">
    <property type="entry name" value="Translin_sf"/>
</dbReference>
<dbReference type="Pfam" id="PF01997">
    <property type="entry name" value="Translin"/>
    <property type="match status" value="1"/>
</dbReference>
<dbReference type="Proteomes" id="UP000799538">
    <property type="component" value="Unassembled WGS sequence"/>
</dbReference>
<keyword evidence="4" id="KW-0963">Cytoplasm</keyword>
<dbReference type="Gene3D" id="1.20.58.190">
    <property type="entry name" value="Translin, domain 1"/>
    <property type="match status" value="1"/>
</dbReference>
<dbReference type="PANTHER" id="PTHR10741">
    <property type="entry name" value="TRANSLIN AND TRANSLIN ASSOCIATED PROTEIN X"/>
    <property type="match status" value="1"/>
</dbReference>
<reference evidence="7" key="1">
    <citation type="journal article" date="2020" name="Stud. Mycol.">
        <title>101 Dothideomycetes genomes: A test case for predicting lifestyles and emergence of pathogens.</title>
        <authorList>
            <person name="Haridas S."/>
            <person name="Albert R."/>
            <person name="Binder M."/>
            <person name="Bloem J."/>
            <person name="LaButti K."/>
            <person name="Salamov A."/>
            <person name="Andreopoulos B."/>
            <person name="Baker S."/>
            <person name="Barry K."/>
            <person name="Bills G."/>
            <person name="Bluhm B."/>
            <person name="Cannon C."/>
            <person name="Castanera R."/>
            <person name="Culley D."/>
            <person name="Daum C."/>
            <person name="Ezra D."/>
            <person name="Gonzalez J."/>
            <person name="Henrissat B."/>
            <person name="Kuo A."/>
            <person name="Liang C."/>
            <person name="Lipzen A."/>
            <person name="Lutzoni F."/>
            <person name="Magnuson J."/>
            <person name="Mondo S."/>
            <person name="Nolan M."/>
            <person name="Ohm R."/>
            <person name="Pangilinan J."/>
            <person name="Park H.-J."/>
            <person name="Ramirez L."/>
            <person name="Alfaro M."/>
            <person name="Sun H."/>
            <person name="Tritt A."/>
            <person name="Yoshinaga Y."/>
            <person name="Zwiers L.-H."/>
            <person name="Turgeon B."/>
            <person name="Goodwin S."/>
            <person name="Spatafora J."/>
            <person name="Crous P."/>
            <person name="Grigoriev I."/>
        </authorList>
    </citation>
    <scope>NUCLEOTIDE SEQUENCE [LARGE SCALE GENOMIC DNA]</scope>
    <source>
        <strain evidence="7">CECT 20119</strain>
    </source>
</reference>
<comment type="similarity">
    <text evidence="3">Belongs to the translin family.</text>
</comment>
<keyword evidence="5" id="KW-0539">Nucleus</keyword>
<dbReference type="AlphaFoldDB" id="A0A6A6GDG4"/>
<dbReference type="OrthoDB" id="31005at2759"/>
<evidence type="ECO:0000256" key="2">
    <source>
        <dbReference type="ARBA" id="ARBA00004496"/>
    </source>
</evidence>
<dbReference type="InterPro" id="IPR016068">
    <property type="entry name" value="Translin_N"/>
</dbReference>
<evidence type="ECO:0000256" key="1">
    <source>
        <dbReference type="ARBA" id="ARBA00004123"/>
    </source>
</evidence>
<dbReference type="GO" id="GO:0043565">
    <property type="term" value="F:sequence-specific DNA binding"/>
    <property type="evidence" value="ECO:0007669"/>
    <property type="project" value="InterPro"/>
</dbReference>
<gene>
    <name evidence="6" type="ORF">BDZ85DRAFT_249597</name>
</gene>
<comment type="subcellular location">
    <subcellularLocation>
        <location evidence="2">Cytoplasm</location>
    </subcellularLocation>
    <subcellularLocation>
        <location evidence="1">Nucleus</location>
    </subcellularLocation>
</comment>
<dbReference type="InterPro" id="IPR016069">
    <property type="entry name" value="Translin_C"/>
</dbReference>
<evidence type="ECO:0000256" key="5">
    <source>
        <dbReference type="ARBA" id="ARBA00023242"/>
    </source>
</evidence>
<dbReference type="SUPFAM" id="SSF74784">
    <property type="entry name" value="Translin"/>
    <property type="match status" value="1"/>
</dbReference>
<dbReference type="EMBL" id="ML992506">
    <property type="protein sequence ID" value="KAF2223707.1"/>
    <property type="molecule type" value="Genomic_DNA"/>
</dbReference>
<evidence type="ECO:0000256" key="3">
    <source>
        <dbReference type="ARBA" id="ARBA00005902"/>
    </source>
</evidence>
<dbReference type="GO" id="GO:0005737">
    <property type="term" value="C:cytoplasm"/>
    <property type="evidence" value="ECO:0007669"/>
    <property type="project" value="UniProtKB-SubCell"/>
</dbReference>
<sequence length="268" mass="30110">MEDPKSQSPFLPMFEGFRKELDEHHDRRERVIKRSRDITAASKKIIFGLQRMRTIGQPLPGHVQKAINPYEDTITTNYAEVASDLQGSNNYRYARQISGGNQEYTEAVTFHHYLEHGELISYEDLRQRLVQLTKKDESDIQGVEFSIEDYVLGIYDMTGEVMRFGITAMATSGELPSVAGHPIIQSDSSPPQRTVLSDLRVLRSALDSLEVGGGSPFAKDVSSKATVMRTSVEKVEKALYGLTVRGAERPKGWMPDLESGRRDIDVES</sequence>
<organism evidence="6 7">
    <name type="scientific">Elsinoe ampelina</name>
    <dbReference type="NCBI Taxonomy" id="302913"/>
    <lineage>
        <taxon>Eukaryota</taxon>
        <taxon>Fungi</taxon>
        <taxon>Dikarya</taxon>
        <taxon>Ascomycota</taxon>
        <taxon>Pezizomycotina</taxon>
        <taxon>Dothideomycetes</taxon>
        <taxon>Dothideomycetidae</taxon>
        <taxon>Myriangiales</taxon>
        <taxon>Elsinoaceae</taxon>
        <taxon>Elsinoe</taxon>
    </lineage>
</organism>
<accession>A0A6A6GDG4</accession>
<dbReference type="CDD" id="cd14820">
    <property type="entry name" value="TRAX"/>
    <property type="match status" value="1"/>
</dbReference>
<proteinExistence type="inferred from homology"/>
<name>A0A6A6GDG4_9PEZI</name>